<keyword evidence="11" id="KW-0408">Iron</keyword>
<evidence type="ECO:0000256" key="9">
    <source>
        <dbReference type="ARBA" id="ARBA00022848"/>
    </source>
</evidence>
<comment type="similarity">
    <text evidence="5">Belongs to the cytochrome P450 family.</text>
</comment>
<dbReference type="GO" id="GO:0005789">
    <property type="term" value="C:endoplasmic reticulum membrane"/>
    <property type="evidence" value="ECO:0007669"/>
    <property type="project" value="UniProtKB-SubCell"/>
</dbReference>
<dbReference type="InterPro" id="IPR050196">
    <property type="entry name" value="Cytochrome_P450_Monoox"/>
</dbReference>
<evidence type="ECO:0000256" key="7">
    <source>
        <dbReference type="ARBA" id="ARBA00022723"/>
    </source>
</evidence>
<dbReference type="GO" id="GO:0020037">
    <property type="term" value="F:heme binding"/>
    <property type="evidence" value="ECO:0007669"/>
    <property type="project" value="InterPro"/>
</dbReference>
<dbReference type="InterPro" id="IPR036396">
    <property type="entry name" value="Cyt_P450_sf"/>
</dbReference>
<dbReference type="Proteomes" id="UP001231518">
    <property type="component" value="Chromosome 24"/>
</dbReference>
<evidence type="ECO:0000256" key="4">
    <source>
        <dbReference type="ARBA" id="ARBA00004406"/>
    </source>
</evidence>
<comment type="caution">
    <text evidence="14">The sequence shown here is derived from an EMBL/GenBank/DDBJ whole genome shotgun (WGS) entry which is preliminary data.</text>
</comment>
<evidence type="ECO:0000256" key="10">
    <source>
        <dbReference type="ARBA" id="ARBA00023002"/>
    </source>
</evidence>
<sequence>MGAFNVQSKKLVKYLEKEDGKGFFDHSKYTRPNALETICMTALGVDFTDSNLNSKYVQALELFFTTLVERFLKVLQKRKSQFNRNNADKKGIPGTKFKPFIDLLLELSYEKEVFSDKEIRDHVDTILVAGHDTTATALTFTMTLLGSYPEVQEKAFVE</sequence>
<keyword evidence="9" id="KW-0492">Microsome</keyword>
<evidence type="ECO:0000256" key="2">
    <source>
        <dbReference type="ARBA" id="ARBA00003690"/>
    </source>
</evidence>
<dbReference type="PANTHER" id="PTHR24291">
    <property type="entry name" value="CYTOCHROME P450 FAMILY 4"/>
    <property type="match status" value="1"/>
</dbReference>
<dbReference type="SUPFAM" id="SSF48264">
    <property type="entry name" value="Cytochrome P450"/>
    <property type="match status" value="1"/>
</dbReference>
<comment type="subcellular location">
    <subcellularLocation>
        <location evidence="4">Endoplasmic reticulum membrane</location>
        <topology evidence="4">Peripheral membrane protein</topology>
    </subcellularLocation>
    <subcellularLocation>
        <location evidence="3">Microsome membrane</location>
        <topology evidence="3">Peripheral membrane protein</topology>
    </subcellularLocation>
</comment>
<keyword evidence="15" id="KW-1185">Reference proteome</keyword>
<evidence type="ECO:0000256" key="11">
    <source>
        <dbReference type="ARBA" id="ARBA00023004"/>
    </source>
</evidence>
<keyword evidence="12" id="KW-0503">Monooxygenase</keyword>
<dbReference type="EMBL" id="JARGEI010000018">
    <property type="protein sequence ID" value="KAJ8715367.1"/>
    <property type="molecule type" value="Genomic_DNA"/>
</dbReference>
<gene>
    <name evidence="14" type="ORF">PYW07_009849</name>
</gene>
<evidence type="ECO:0000256" key="8">
    <source>
        <dbReference type="ARBA" id="ARBA00022824"/>
    </source>
</evidence>
<keyword evidence="8" id="KW-0256">Endoplasmic reticulum</keyword>
<dbReference type="GO" id="GO:0005506">
    <property type="term" value="F:iron ion binding"/>
    <property type="evidence" value="ECO:0007669"/>
    <property type="project" value="InterPro"/>
</dbReference>
<evidence type="ECO:0000313" key="15">
    <source>
        <dbReference type="Proteomes" id="UP001231518"/>
    </source>
</evidence>
<reference evidence="14" key="1">
    <citation type="submission" date="2023-03" db="EMBL/GenBank/DDBJ databases">
        <title>Chromosome-level genomes of two armyworms, Mythimna separata and Mythimna loreyi, provide insights into the biosynthesis and reception of sex pheromones.</title>
        <authorList>
            <person name="Zhao H."/>
        </authorList>
    </citation>
    <scope>NUCLEOTIDE SEQUENCE</scope>
    <source>
        <strain evidence="14">BeijingLab</strain>
        <tissue evidence="14">Pupa</tissue>
    </source>
</reference>
<evidence type="ECO:0000256" key="3">
    <source>
        <dbReference type="ARBA" id="ARBA00004174"/>
    </source>
</evidence>
<keyword evidence="10" id="KW-0560">Oxidoreductase</keyword>
<evidence type="ECO:0000256" key="12">
    <source>
        <dbReference type="ARBA" id="ARBA00023033"/>
    </source>
</evidence>
<comment type="cofactor">
    <cofactor evidence="1">
        <name>heme</name>
        <dbReference type="ChEBI" id="CHEBI:30413"/>
    </cofactor>
</comment>
<dbReference type="Pfam" id="PF00067">
    <property type="entry name" value="p450"/>
    <property type="match status" value="1"/>
</dbReference>
<dbReference type="InterPro" id="IPR001128">
    <property type="entry name" value="Cyt_P450"/>
</dbReference>
<evidence type="ECO:0000256" key="1">
    <source>
        <dbReference type="ARBA" id="ARBA00001971"/>
    </source>
</evidence>
<dbReference type="GO" id="GO:0004497">
    <property type="term" value="F:monooxygenase activity"/>
    <property type="evidence" value="ECO:0007669"/>
    <property type="project" value="UniProtKB-KW"/>
</dbReference>
<protein>
    <recommendedName>
        <fullName evidence="16">Cytochrome P450</fullName>
    </recommendedName>
</protein>
<evidence type="ECO:0000313" key="14">
    <source>
        <dbReference type="EMBL" id="KAJ8715367.1"/>
    </source>
</evidence>
<name>A0AAD8DQ04_MYTSE</name>
<dbReference type="GO" id="GO:0016705">
    <property type="term" value="F:oxidoreductase activity, acting on paired donors, with incorporation or reduction of molecular oxygen"/>
    <property type="evidence" value="ECO:0007669"/>
    <property type="project" value="InterPro"/>
</dbReference>
<evidence type="ECO:0000256" key="6">
    <source>
        <dbReference type="ARBA" id="ARBA00022617"/>
    </source>
</evidence>
<keyword evidence="7" id="KW-0479">Metal-binding</keyword>
<evidence type="ECO:0000256" key="5">
    <source>
        <dbReference type="ARBA" id="ARBA00010617"/>
    </source>
</evidence>
<accession>A0AAD8DQ04</accession>
<comment type="function">
    <text evidence="2">May be involved in the metabolism of insect hormones and in the breakdown of synthetic insecticides.</text>
</comment>
<organism evidence="14 15">
    <name type="scientific">Mythimna separata</name>
    <name type="common">Oriental armyworm</name>
    <name type="synonym">Pseudaletia separata</name>
    <dbReference type="NCBI Taxonomy" id="271217"/>
    <lineage>
        <taxon>Eukaryota</taxon>
        <taxon>Metazoa</taxon>
        <taxon>Ecdysozoa</taxon>
        <taxon>Arthropoda</taxon>
        <taxon>Hexapoda</taxon>
        <taxon>Insecta</taxon>
        <taxon>Pterygota</taxon>
        <taxon>Neoptera</taxon>
        <taxon>Endopterygota</taxon>
        <taxon>Lepidoptera</taxon>
        <taxon>Glossata</taxon>
        <taxon>Ditrysia</taxon>
        <taxon>Noctuoidea</taxon>
        <taxon>Noctuidae</taxon>
        <taxon>Noctuinae</taxon>
        <taxon>Hadenini</taxon>
        <taxon>Mythimna</taxon>
    </lineage>
</organism>
<evidence type="ECO:0008006" key="16">
    <source>
        <dbReference type="Google" id="ProtNLM"/>
    </source>
</evidence>
<dbReference type="PANTHER" id="PTHR24291:SF189">
    <property type="entry name" value="CYTOCHROME P450 4C3-RELATED"/>
    <property type="match status" value="1"/>
</dbReference>
<evidence type="ECO:0000256" key="13">
    <source>
        <dbReference type="ARBA" id="ARBA00023136"/>
    </source>
</evidence>
<dbReference type="Gene3D" id="1.10.630.10">
    <property type="entry name" value="Cytochrome P450"/>
    <property type="match status" value="1"/>
</dbReference>
<keyword evidence="13" id="KW-0472">Membrane</keyword>
<proteinExistence type="inferred from homology"/>
<keyword evidence="6" id="KW-0349">Heme</keyword>
<dbReference type="AlphaFoldDB" id="A0AAD8DQ04"/>